<evidence type="ECO:0000313" key="2">
    <source>
        <dbReference type="EMBL" id="MYM22713.1"/>
    </source>
</evidence>
<accession>A0A6L8K5B3</accession>
<dbReference type="Pfam" id="PF09084">
    <property type="entry name" value="NMT1"/>
    <property type="match status" value="1"/>
</dbReference>
<evidence type="ECO:0000259" key="1">
    <source>
        <dbReference type="Pfam" id="PF09084"/>
    </source>
</evidence>
<dbReference type="Gene3D" id="3.40.190.10">
    <property type="entry name" value="Periplasmic binding protein-like II"/>
    <property type="match status" value="1"/>
</dbReference>
<dbReference type="PANTHER" id="PTHR30024">
    <property type="entry name" value="ALIPHATIC SULFONATES-BINDING PROTEIN-RELATED"/>
    <property type="match status" value="1"/>
</dbReference>
<dbReference type="AlphaFoldDB" id="A0A6L8K5B3"/>
<dbReference type="InterPro" id="IPR015168">
    <property type="entry name" value="SsuA/THI5"/>
</dbReference>
<name>A0A6L8K5B3_9BURK</name>
<dbReference type="Gene3D" id="3.40.190.270">
    <property type="match status" value="1"/>
</dbReference>
<comment type="caution">
    <text evidence="2">The sequence shown here is derived from an EMBL/GenBank/DDBJ whole genome shotgun (WGS) entry which is preliminary data.</text>
</comment>
<sequence length="344" mass="37870">MNMDTIWYTRCPVPTPLGIAVQEGWLAREFAADGITLKSLQDNVEAEVRESHFDHHLAHSFRQGGNIPAIWARAKGRDTRVIGLSWTDEFQGIIALPGSGIRTPRDLLGRRLGLTRHAVSIDFKRAAALKAFETALDLEGISLSQVELVDVQDAPRLDTSPDYPSPFGGERRHHYESEVAALLRGDVDAIFVKGVLGTQVLHMLAAQLVIDLGVHPEPLVRNGNGTPRTLTVDASFIEQRPDLVTRFLGQVVAAGHWAAAHPREAVAYIGRETDASSEWVRYGYGQNVHQRLQTNLDDSAIAGLKSFKDFLLRHGFLDADFSVDDWIDPAPLAALAAQHQRTGT</sequence>
<evidence type="ECO:0000313" key="3">
    <source>
        <dbReference type="Proteomes" id="UP000479335"/>
    </source>
</evidence>
<organism evidence="2 3">
    <name type="scientific">Duganella flavida</name>
    <dbReference type="NCBI Taxonomy" id="2692175"/>
    <lineage>
        <taxon>Bacteria</taxon>
        <taxon>Pseudomonadati</taxon>
        <taxon>Pseudomonadota</taxon>
        <taxon>Betaproteobacteria</taxon>
        <taxon>Burkholderiales</taxon>
        <taxon>Oxalobacteraceae</taxon>
        <taxon>Telluria group</taxon>
        <taxon>Duganella</taxon>
    </lineage>
</organism>
<proteinExistence type="predicted"/>
<protein>
    <submittedName>
        <fullName evidence="2">ABC transporter substrate-binding protein</fullName>
    </submittedName>
</protein>
<dbReference type="EMBL" id="WWCN01000004">
    <property type="protein sequence ID" value="MYM22713.1"/>
    <property type="molecule type" value="Genomic_DNA"/>
</dbReference>
<gene>
    <name evidence="2" type="ORF">GTP46_08645</name>
</gene>
<reference evidence="2 3" key="1">
    <citation type="submission" date="2019-12" db="EMBL/GenBank/DDBJ databases">
        <title>Novel species isolated from a subtropical stream in China.</title>
        <authorList>
            <person name="Lu H."/>
        </authorList>
    </citation>
    <scope>NUCLEOTIDE SEQUENCE [LARGE SCALE GENOMIC DNA]</scope>
    <source>
        <strain evidence="2 3">FT135W</strain>
    </source>
</reference>
<dbReference type="SUPFAM" id="SSF53850">
    <property type="entry name" value="Periplasmic binding protein-like II"/>
    <property type="match status" value="1"/>
</dbReference>
<dbReference type="Proteomes" id="UP000479335">
    <property type="component" value="Unassembled WGS sequence"/>
</dbReference>
<feature type="domain" description="SsuA/THI5-like" evidence="1">
    <location>
        <begin position="70"/>
        <end position="152"/>
    </location>
</feature>
<keyword evidence="3" id="KW-1185">Reference proteome</keyword>